<evidence type="ECO:0000313" key="1">
    <source>
        <dbReference type="EMBL" id="KAF0918059.1"/>
    </source>
</evidence>
<reference evidence="1 2" key="1">
    <citation type="submission" date="2019-11" db="EMBL/GenBank/DDBJ databases">
        <title>Whole genome sequence of Oryza granulata.</title>
        <authorList>
            <person name="Li W."/>
        </authorList>
    </citation>
    <scope>NUCLEOTIDE SEQUENCE [LARGE SCALE GENOMIC DNA]</scope>
    <source>
        <strain evidence="2">cv. Menghai</strain>
        <tissue evidence="1">Leaf</tissue>
    </source>
</reference>
<comment type="caution">
    <text evidence="1">The sequence shown here is derived from an EMBL/GenBank/DDBJ whole genome shotgun (WGS) entry which is preliminary data.</text>
</comment>
<dbReference type="InterPro" id="IPR036047">
    <property type="entry name" value="F-box-like_dom_sf"/>
</dbReference>
<accession>A0A6G1DZV6</accession>
<sequence length="86" mass="9921">MARPSLPQVQAANVAEVDWLSALDDAIFSRMPLRDMATMTTVSHRWPSVFAMLPRLRLLPATFNRRDLLDEDYCEDDERWLDALEG</sequence>
<dbReference type="Proteomes" id="UP000479710">
    <property type="component" value="Unassembled WGS sequence"/>
</dbReference>
<name>A0A6G1DZV6_9ORYZ</name>
<keyword evidence="2" id="KW-1185">Reference proteome</keyword>
<dbReference type="AlphaFoldDB" id="A0A6G1DZV6"/>
<dbReference type="OrthoDB" id="680908at2759"/>
<gene>
    <name evidence="1" type="ORF">E2562_022655</name>
</gene>
<evidence type="ECO:0008006" key="3">
    <source>
        <dbReference type="Google" id="ProtNLM"/>
    </source>
</evidence>
<dbReference type="EMBL" id="SPHZ02000005">
    <property type="protein sequence ID" value="KAF0918059.1"/>
    <property type="molecule type" value="Genomic_DNA"/>
</dbReference>
<organism evidence="1 2">
    <name type="scientific">Oryza meyeriana var. granulata</name>
    <dbReference type="NCBI Taxonomy" id="110450"/>
    <lineage>
        <taxon>Eukaryota</taxon>
        <taxon>Viridiplantae</taxon>
        <taxon>Streptophyta</taxon>
        <taxon>Embryophyta</taxon>
        <taxon>Tracheophyta</taxon>
        <taxon>Spermatophyta</taxon>
        <taxon>Magnoliopsida</taxon>
        <taxon>Liliopsida</taxon>
        <taxon>Poales</taxon>
        <taxon>Poaceae</taxon>
        <taxon>BOP clade</taxon>
        <taxon>Oryzoideae</taxon>
        <taxon>Oryzeae</taxon>
        <taxon>Oryzinae</taxon>
        <taxon>Oryza</taxon>
        <taxon>Oryza meyeriana</taxon>
    </lineage>
</organism>
<proteinExistence type="predicted"/>
<dbReference type="SUPFAM" id="SSF81383">
    <property type="entry name" value="F-box domain"/>
    <property type="match status" value="1"/>
</dbReference>
<evidence type="ECO:0000313" key="2">
    <source>
        <dbReference type="Proteomes" id="UP000479710"/>
    </source>
</evidence>
<protein>
    <recommendedName>
        <fullName evidence="3">F-box domain-containing protein</fullName>
    </recommendedName>
</protein>